<protein>
    <recommendedName>
        <fullName evidence="3">Cold-inducible protein YdjO</fullName>
    </recommendedName>
</protein>
<comment type="caution">
    <text evidence="1">The sequence shown here is derived from an EMBL/GenBank/DDBJ whole genome shotgun (WGS) entry which is preliminary data.</text>
</comment>
<sequence length="76" mass="8556">MSTETKAVPDEPAKPELEPTKIFKCRDAACRAWVREEFATEQQVCPICGGPMLRSIRHLPAIPGVKKKRKAPVKRK</sequence>
<dbReference type="Proteomes" id="UP000621560">
    <property type="component" value="Unassembled WGS sequence"/>
</dbReference>
<proteinExistence type="predicted"/>
<evidence type="ECO:0000313" key="2">
    <source>
        <dbReference type="Proteomes" id="UP000621560"/>
    </source>
</evidence>
<evidence type="ECO:0008006" key="3">
    <source>
        <dbReference type="Google" id="ProtNLM"/>
    </source>
</evidence>
<organism evidence="1 2">
    <name type="scientific">Paenibacillus sabuli</name>
    <dbReference type="NCBI Taxonomy" id="2772509"/>
    <lineage>
        <taxon>Bacteria</taxon>
        <taxon>Bacillati</taxon>
        <taxon>Bacillota</taxon>
        <taxon>Bacilli</taxon>
        <taxon>Bacillales</taxon>
        <taxon>Paenibacillaceae</taxon>
        <taxon>Paenibacillus</taxon>
    </lineage>
</organism>
<reference evidence="1" key="1">
    <citation type="submission" date="2020-09" db="EMBL/GenBank/DDBJ databases">
        <title>A novel bacterium of genus Paenibacillus, isolated from South China Sea.</title>
        <authorList>
            <person name="Huang H."/>
            <person name="Mo K."/>
            <person name="Hu Y."/>
        </authorList>
    </citation>
    <scope>NUCLEOTIDE SEQUENCE</scope>
    <source>
        <strain evidence="1">IB182496</strain>
    </source>
</reference>
<dbReference type="RefSeq" id="WP_190914584.1">
    <property type="nucleotide sequence ID" value="NZ_JACXIZ010000008.1"/>
</dbReference>
<keyword evidence="2" id="KW-1185">Reference proteome</keyword>
<evidence type="ECO:0000313" key="1">
    <source>
        <dbReference type="EMBL" id="MBD2844153.1"/>
    </source>
</evidence>
<name>A0A927BP55_9BACL</name>
<dbReference type="Pfam" id="PF14169">
    <property type="entry name" value="YdjO"/>
    <property type="match status" value="1"/>
</dbReference>
<dbReference type="EMBL" id="JACXIZ010000008">
    <property type="protein sequence ID" value="MBD2844153.1"/>
    <property type="molecule type" value="Genomic_DNA"/>
</dbReference>
<dbReference type="AlphaFoldDB" id="A0A927BP55"/>
<accession>A0A927BP55</accession>
<gene>
    <name evidence="1" type="ORF">IDH44_03050</name>
</gene>
<dbReference type="InterPro" id="IPR025916">
    <property type="entry name" value="YdjO"/>
</dbReference>